<proteinExistence type="predicted"/>
<dbReference type="OrthoDB" id="1918588at2759"/>
<dbReference type="InterPro" id="IPR040414">
    <property type="entry name" value="CID1/CID2"/>
</dbReference>
<dbReference type="Proteomes" id="UP000825935">
    <property type="component" value="Chromosome 8"/>
</dbReference>
<keyword evidence="3" id="KW-1185">Reference proteome</keyword>
<dbReference type="OMA" id="CEDDGAY"/>
<reference evidence="2" key="1">
    <citation type="submission" date="2021-08" db="EMBL/GenBank/DDBJ databases">
        <title>WGS assembly of Ceratopteris richardii.</title>
        <authorList>
            <person name="Marchant D.B."/>
            <person name="Chen G."/>
            <person name="Jenkins J."/>
            <person name="Shu S."/>
            <person name="Leebens-Mack J."/>
            <person name="Grimwood J."/>
            <person name="Schmutz J."/>
            <person name="Soltis P."/>
            <person name="Soltis D."/>
            <person name="Chen Z.-H."/>
        </authorList>
    </citation>
    <scope>NUCLEOTIDE SEQUENCE</scope>
    <source>
        <strain evidence="2">Whitten #5841</strain>
        <tissue evidence="2">Leaf</tissue>
    </source>
</reference>
<comment type="caution">
    <text evidence="2">The sequence shown here is derived from an EMBL/GenBank/DDBJ whole genome shotgun (WGS) entry which is preliminary data.</text>
</comment>
<evidence type="ECO:0008006" key="4">
    <source>
        <dbReference type="Google" id="ProtNLM"/>
    </source>
</evidence>
<gene>
    <name evidence="2" type="ORF">KP509_08G064000</name>
</gene>
<evidence type="ECO:0000313" key="2">
    <source>
        <dbReference type="EMBL" id="KAH7431745.1"/>
    </source>
</evidence>
<protein>
    <recommendedName>
        <fullName evidence="4">Ataxin-2 C-terminal domain-containing protein</fullName>
    </recommendedName>
</protein>
<dbReference type="AlphaFoldDB" id="A0A8T2UDX8"/>
<dbReference type="PANTHER" id="PTHR33790:SF1">
    <property type="entry name" value="PROTEIN EARLY RESPONSIVE TO DEHYDRATION 15"/>
    <property type="match status" value="1"/>
</dbReference>
<sequence length="157" mass="17708">MTSSGSIDTPNTRYCGAMALCTSSPSSRLNPNAPFFVPAAFCAVEDFSADWWKLVENSPAFREYWLAERFDPDVQLASDFDMLGLLEMEIEFLEEEADTLPSASPDPKELSRLVGLNEDFVLDKHNRKPFSPLPYQNKPLKVSQPPKPALRKIQQPR</sequence>
<accession>A0A8T2UDX8</accession>
<feature type="region of interest" description="Disordered" evidence="1">
    <location>
        <begin position="125"/>
        <end position="157"/>
    </location>
</feature>
<name>A0A8T2UDX8_CERRI</name>
<evidence type="ECO:0000313" key="3">
    <source>
        <dbReference type="Proteomes" id="UP000825935"/>
    </source>
</evidence>
<organism evidence="2 3">
    <name type="scientific">Ceratopteris richardii</name>
    <name type="common">Triangle waterfern</name>
    <dbReference type="NCBI Taxonomy" id="49495"/>
    <lineage>
        <taxon>Eukaryota</taxon>
        <taxon>Viridiplantae</taxon>
        <taxon>Streptophyta</taxon>
        <taxon>Embryophyta</taxon>
        <taxon>Tracheophyta</taxon>
        <taxon>Polypodiopsida</taxon>
        <taxon>Polypodiidae</taxon>
        <taxon>Polypodiales</taxon>
        <taxon>Pteridineae</taxon>
        <taxon>Pteridaceae</taxon>
        <taxon>Parkerioideae</taxon>
        <taxon>Ceratopteris</taxon>
    </lineage>
</organism>
<dbReference type="PANTHER" id="PTHR33790">
    <property type="entry name" value="OS05G0344200 PROTEIN"/>
    <property type="match status" value="1"/>
</dbReference>
<dbReference type="EMBL" id="CM035413">
    <property type="protein sequence ID" value="KAH7431745.1"/>
    <property type="molecule type" value="Genomic_DNA"/>
</dbReference>
<evidence type="ECO:0000256" key="1">
    <source>
        <dbReference type="SAM" id="MobiDB-lite"/>
    </source>
</evidence>